<name>A0A1H3ELN6_9PROT</name>
<dbReference type="AlphaFoldDB" id="A0A1H3ELN6"/>
<organism evidence="1 2">
    <name type="scientific">Nitrosomonas halophila</name>
    <dbReference type="NCBI Taxonomy" id="44576"/>
    <lineage>
        <taxon>Bacteria</taxon>
        <taxon>Pseudomonadati</taxon>
        <taxon>Pseudomonadota</taxon>
        <taxon>Betaproteobacteria</taxon>
        <taxon>Nitrosomonadales</taxon>
        <taxon>Nitrosomonadaceae</taxon>
        <taxon>Nitrosomonas</taxon>
    </lineage>
</organism>
<dbReference type="Proteomes" id="UP000198640">
    <property type="component" value="Unassembled WGS sequence"/>
</dbReference>
<gene>
    <name evidence="1" type="ORF">SAMN05421881_100877</name>
</gene>
<accession>A0A1H3ELN6</accession>
<evidence type="ECO:0000313" key="1">
    <source>
        <dbReference type="EMBL" id="SDX79477.1"/>
    </source>
</evidence>
<sequence>MARPLFPLTLTTEQRDLLETISRCREVPHSLIQRVRIVLSANARCNNKTISQDTGLCEDTVG</sequence>
<protein>
    <recommendedName>
        <fullName evidence="3">Homeodomain-like domain-containing protein</fullName>
    </recommendedName>
</protein>
<feature type="non-terminal residue" evidence="1">
    <location>
        <position position="62"/>
    </location>
</feature>
<evidence type="ECO:0000313" key="2">
    <source>
        <dbReference type="Proteomes" id="UP000198640"/>
    </source>
</evidence>
<proteinExistence type="predicted"/>
<dbReference type="EMBL" id="FNOY01000008">
    <property type="protein sequence ID" value="SDX79477.1"/>
    <property type="molecule type" value="Genomic_DNA"/>
</dbReference>
<evidence type="ECO:0008006" key="3">
    <source>
        <dbReference type="Google" id="ProtNLM"/>
    </source>
</evidence>
<keyword evidence="2" id="KW-1185">Reference proteome</keyword>
<reference evidence="1 2" key="1">
    <citation type="submission" date="2016-10" db="EMBL/GenBank/DDBJ databases">
        <authorList>
            <person name="de Groot N.N."/>
        </authorList>
    </citation>
    <scope>NUCLEOTIDE SEQUENCE [LARGE SCALE GENOMIC DNA]</scope>
    <source>
        <strain evidence="1 2">Nm1</strain>
    </source>
</reference>